<keyword evidence="10" id="KW-0443">Lipid metabolism</keyword>
<comment type="caution">
    <text evidence="18">The sequence shown here is derived from an EMBL/GenBank/DDBJ whole genome shotgun (WGS) entry which is preliminary data.</text>
</comment>
<keyword evidence="7 16" id="KW-0663">Pyridoxal phosphate</keyword>
<evidence type="ECO:0000256" key="14">
    <source>
        <dbReference type="ARBA" id="ARBA00038965"/>
    </source>
</evidence>
<evidence type="ECO:0000256" key="6">
    <source>
        <dbReference type="ARBA" id="ARBA00022824"/>
    </source>
</evidence>
<dbReference type="GO" id="GO:0030170">
    <property type="term" value="F:pyridoxal phosphate binding"/>
    <property type="evidence" value="ECO:0007669"/>
    <property type="project" value="InterPro"/>
</dbReference>
<evidence type="ECO:0000256" key="13">
    <source>
        <dbReference type="ARBA" id="ARBA00038302"/>
    </source>
</evidence>
<evidence type="ECO:0000256" key="16">
    <source>
        <dbReference type="PIRSR" id="PIRSR602129-50"/>
    </source>
</evidence>
<comment type="similarity">
    <text evidence="13">Belongs to the group II decarboxylase family. Sphingosine-1-phosphate lyase subfamily.</text>
</comment>
<evidence type="ECO:0000256" key="15">
    <source>
        <dbReference type="ARBA" id="ARBA00042568"/>
    </source>
</evidence>
<evidence type="ECO:0000256" key="2">
    <source>
        <dbReference type="ARBA" id="ARBA00004389"/>
    </source>
</evidence>
<keyword evidence="6" id="KW-0256">Endoplasmic reticulum</keyword>
<gene>
    <name evidence="18" type="ORF">AX774_g7529</name>
</gene>
<organism evidence="18 19">
    <name type="scientific">Zancudomyces culisetae</name>
    <name type="common">Gut fungus</name>
    <name type="synonym">Smittium culisetae</name>
    <dbReference type="NCBI Taxonomy" id="1213189"/>
    <lineage>
        <taxon>Eukaryota</taxon>
        <taxon>Fungi</taxon>
        <taxon>Fungi incertae sedis</taxon>
        <taxon>Zoopagomycota</taxon>
        <taxon>Kickxellomycotina</taxon>
        <taxon>Harpellomycetes</taxon>
        <taxon>Harpellales</taxon>
        <taxon>Legeriomycetaceae</taxon>
        <taxon>Zancudomyces</taxon>
    </lineage>
</organism>
<evidence type="ECO:0000256" key="3">
    <source>
        <dbReference type="ARBA" id="ARBA00004760"/>
    </source>
</evidence>
<evidence type="ECO:0000256" key="9">
    <source>
        <dbReference type="ARBA" id="ARBA00022989"/>
    </source>
</evidence>
<evidence type="ECO:0000256" key="11">
    <source>
        <dbReference type="ARBA" id="ARBA00023136"/>
    </source>
</evidence>
<evidence type="ECO:0000256" key="17">
    <source>
        <dbReference type="RuleBase" id="RU000382"/>
    </source>
</evidence>
<dbReference type="Pfam" id="PF00282">
    <property type="entry name" value="Pyridoxal_deC"/>
    <property type="match status" value="1"/>
</dbReference>
<dbReference type="GO" id="GO:0005789">
    <property type="term" value="C:endoplasmic reticulum membrane"/>
    <property type="evidence" value="ECO:0007669"/>
    <property type="project" value="UniProtKB-SubCell"/>
</dbReference>
<comment type="subcellular location">
    <subcellularLocation>
        <location evidence="2">Endoplasmic reticulum membrane</location>
        <topology evidence="2">Single-pass membrane protein</topology>
    </subcellularLocation>
</comment>
<protein>
    <recommendedName>
        <fullName evidence="14">sphinganine-1-phosphate aldolase</fullName>
        <ecNumber evidence="14">4.1.2.27</ecNumber>
    </recommendedName>
    <alternativeName>
        <fullName evidence="15">Sphingosine-1-phosphate aldolase</fullName>
    </alternativeName>
</protein>
<evidence type="ECO:0000256" key="12">
    <source>
        <dbReference type="ARBA" id="ARBA00023239"/>
    </source>
</evidence>
<dbReference type="InterPro" id="IPR015421">
    <property type="entry name" value="PyrdxlP-dep_Trfase_major"/>
</dbReference>
<dbReference type="EC" id="4.1.2.27" evidence="14"/>
<comment type="pathway">
    <text evidence="4">Sphingolipid metabolism.</text>
</comment>
<dbReference type="SUPFAM" id="SSF53383">
    <property type="entry name" value="PLP-dependent transferases"/>
    <property type="match status" value="1"/>
</dbReference>
<dbReference type="GO" id="GO:0008117">
    <property type="term" value="F:sphinganine-1-phosphate aldolase activity"/>
    <property type="evidence" value="ECO:0007669"/>
    <property type="project" value="UniProtKB-EC"/>
</dbReference>
<keyword evidence="12 17" id="KW-0456">Lyase</keyword>
<evidence type="ECO:0000256" key="5">
    <source>
        <dbReference type="ARBA" id="ARBA00022692"/>
    </source>
</evidence>
<dbReference type="InterPro" id="IPR015424">
    <property type="entry name" value="PyrdxlP-dep_Trfase"/>
</dbReference>
<dbReference type="PANTHER" id="PTHR42735:SF6">
    <property type="entry name" value="SPHINGOSINE-1-PHOSPHATE LYASE 1"/>
    <property type="match status" value="1"/>
</dbReference>
<dbReference type="AlphaFoldDB" id="A0A1R1PDK1"/>
<dbReference type="InterPro" id="IPR050477">
    <property type="entry name" value="GrpII_AminoAcid_Decarb"/>
</dbReference>
<evidence type="ECO:0000256" key="10">
    <source>
        <dbReference type="ARBA" id="ARBA00023098"/>
    </source>
</evidence>
<dbReference type="InterPro" id="IPR015422">
    <property type="entry name" value="PyrdxlP-dep_Trfase_small"/>
</dbReference>
<sequence>MKVDNNAKSFLVKFIRSRFVDRAILLVRFLTFLRFLSIVFKISRNIYVYGLTESLNLIYKDIQTRAFGLLKSSPAVKKKIDDQVEKAISDIRRGFLEKEGNSDTSELLELPEEGYNDEEIVNVLNARWGEGNIDWKGGKASGAVYCGIDTVLNVSNKAMEIFNVSNPLHPALFPGLRQIEAEIISMTLKMFNAPETACGTTTSGGTESIIMSVRAHLNYAKKQRTILKPNLIIPTTAHVAFDKACEYFGIELVTIPVDPKSGKVFIESVRRAINRDTIMIVGSAINFPHGVMDDIQALGQLAKSNGIGMHVDCCLGSFLMPFMCEAGFQIPTFDFRVSGVTAISCDTHKYGFAPKGSSVIMYVNNELRHSQYFVSTRWPGGIYASPSVAGSRPGSIIAGCWASMVKMGRQGYINSCRDIVNTRIKIQRAIEQMEGLYVIGEPICSVIAFSSHAPINIYSILDAMSKRSWSLSALQYPPGLHLACTNFTTKAADKFITDLQDSINEIKANPDMYIHGSSALYGAAVALPDKAPIERIALGFIDSLFATK</sequence>
<dbReference type="GO" id="GO:0030149">
    <property type="term" value="P:sphingolipid catabolic process"/>
    <property type="evidence" value="ECO:0007669"/>
    <property type="project" value="TreeGrafter"/>
</dbReference>
<evidence type="ECO:0000256" key="7">
    <source>
        <dbReference type="ARBA" id="ARBA00022898"/>
    </source>
</evidence>
<dbReference type="Proteomes" id="UP000188320">
    <property type="component" value="Unassembled WGS sequence"/>
</dbReference>
<reference evidence="19" key="1">
    <citation type="submission" date="2017-01" db="EMBL/GenBank/DDBJ databases">
        <authorList>
            <person name="Wang Y."/>
            <person name="White M."/>
            <person name="Kvist S."/>
            <person name="Moncalvo J.-M."/>
        </authorList>
    </citation>
    <scope>NUCLEOTIDE SEQUENCE [LARGE SCALE GENOMIC DNA]</scope>
    <source>
        <strain evidence="19">COL-18-3</strain>
    </source>
</reference>
<dbReference type="OrthoDB" id="10254570at2759"/>
<evidence type="ECO:0000256" key="1">
    <source>
        <dbReference type="ARBA" id="ARBA00001933"/>
    </source>
</evidence>
<dbReference type="Gene3D" id="6.10.140.2150">
    <property type="match status" value="1"/>
</dbReference>
<evidence type="ECO:0000313" key="18">
    <source>
        <dbReference type="EMBL" id="OMH79064.1"/>
    </source>
</evidence>
<keyword evidence="5" id="KW-0812">Transmembrane</keyword>
<accession>A0A1R1PDK1</accession>
<feature type="modified residue" description="N6-(pyridoxal phosphate)lysine" evidence="16">
    <location>
        <position position="349"/>
    </location>
</feature>
<name>A0A1R1PDK1_ZANCU</name>
<dbReference type="InterPro" id="IPR002129">
    <property type="entry name" value="PyrdxlP-dep_de-COase"/>
</dbReference>
<dbReference type="Gene3D" id="3.40.640.10">
    <property type="entry name" value="Type I PLP-dependent aspartate aminotransferase-like (Major domain)"/>
    <property type="match status" value="1"/>
</dbReference>
<keyword evidence="19" id="KW-1185">Reference proteome</keyword>
<proteinExistence type="inferred from homology"/>
<evidence type="ECO:0000313" key="19">
    <source>
        <dbReference type="Proteomes" id="UP000188320"/>
    </source>
</evidence>
<comment type="pathway">
    <text evidence="3">Lipid metabolism; sphingolipid metabolism.</text>
</comment>
<dbReference type="Gene3D" id="3.90.1150.10">
    <property type="entry name" value="Aspartate Aminotransferase, domain 1"/>
    <property type="match status" value="1"/>
</dbReference>
<comment type="cofactor">
    <cofactor evidence="1 16 17">
        <name>pyridoxal 5'-phosphate</name>
        <dbReference type="ChEBI" id="CHEBI:597326"/>
    </cofactor>
</comment>
<evidence type="ECO:0000256" key="4">
    <source>
        <dbReference type="ARBA" id="ARBA00004991"/>
    </source>
</evidence>
<dbReference type="PANTHER" id="PTHR42735">
    <property type="match status" value="1"/>
</dbReference>
<dbReference type="FunFam" id="3.40.640.10:FF:000020">
    <property type="entry name" value="sphingosine-1-phosphate lyase 1"/>
    <property type="match status" value="1"/>
</dbReference>
<keyword evidence="11" id="KW-0472">Membrane</keyword>
<keyword evidence="9" id="KW-1133">Transmembrane helix</keyword>
<dbReference type="EMBL" id="LSSK01001681">
    <property type="protein sequence ID" value="OMH79064.1"/>
    <property type="molecule type" value="Genomic_DNA"/>
</dbReference>
<keyword evidence="8" id="KW-0746">Sphingolipid metabolism</keyword>
<dbReference type="GO" id="GO:0019752">
    <property type="term" value="P:carboxylic acid metabolic process"/>
    <property type="evidence" value="ECO:0007669"/>
    <property type="project" value="InterPro"/>
</dbReference>
<evidence type="ECO:0000256" key="8">
    <source>
        <dbReference type="ARBA" id="ARBA00022919"/>
    </source>
</evidence>